<dbReference type="AlphaFoldDB" id="A0A2S9QB90"/>
<evidence type="ECO:0000256" key="1">
    <source>
        <dbReference type="ARBA" id="ARBA00004429"/>
    </source>
</evidence>
<dbReference type="NCBIfam" id="TIGR01726">
    <property type="entry name" value="HEQRo_perm_3TM"/>
    <property type="match status" value="1"/>
</dbReference>
<keyword evidence="7 9" id="KW-1133">Transmembrane helix</keyword>
<evidence type="ECO:0000256" key="7">
    <source>
        <dbReference type="ARBA" id="ARBA00022989"/>
    </source>
</evidence>
<dbReference type="Gene3D" id="1.10.3720.10">
    <property type="entry name" value="MetI-like"/>
    <property type="match status" value="2"/>
</dbReference>
<dbReference type="Pfam" id="PF00528">
    <property type="entry name" value="BPD_transp_1"/>
    <property type="match status" value="1"/>
</dbReference>
<comment type="caution">
    <text evidence="11">The sequence shown here is derived from an EMBL/GenBank/DDBJ whole genome shotgun (WGS) entry which is preliminary data.</text>
</comment>
<dbReference type="GO" id="GO:0022857">
    <property type="term" value="F:transmembrane transporter activity"/>
    <property type="evidence" value="ECO:0007669"/>
    <property type="project" value="InterPro"/>
</dbReference>
<dbReference type="Proteomes" id="UP000237682">
    <property type="component" value="Unassembled WGS sequence"/>
</dbReference>
<feature type="transmembrane region" description="Helical" evidence="9">
    <location>
        <begin position="264"/>
        <end position="283"/>
    </location>
</feature>
<evidence type="ECO:0000256" key="8">
    <source>
        <dbReference type="ARBA" id="ARBA00023136"/>
    </source>
</evidence>
<evidence type="ECO:0000256" key="6">
    <source>
        <dbReference type="ARBA" id="ARBA00022970"/>
    </source>
</evidence>
<keyword evidence="5 9" id="KW-0812">Transmembrane</keyword>
<dbReference type="EMBL" id="PUEJ01000005">
    <property type="protein sequence ID" value="PRH86604.1"/>
    <property type="molecule type" value="Genomic_DNA"/>
</dbReference>
<organism evidence="11 12">
    <name type="scientific">Labrys okinawensis</name>
    <dbReference type="NCBI Taxonomy" id="346911"/>
    <lineage>
        <taxon>Bacteria</taxon>
        <taxon>Pseudomonadati</taxon>
        <taxon>Pseudomonadota</taxon>
        <taxon>Alphaproteobacteria</taxon>
        <taxon>Hyphomicrobiales</taxon>
        <taxon>Xanthobacteraceae</taxon>
        <taxon>Labrys</taxon>
    </lineage>
</organism>
<comment type="similarity">
    <text evidence="2">Belongs to the binding-protein-dependent transport system permease family. HisMQ subfamily.</text>
</comment>
<dbReference type="SUPFAM" id="SSF161098">
    <property type="entry name" value="MetI-like"/>
    <property type="match status" value="2"/>
</dbReference>
<evidence type="ECO:0000256" key="5">
    <source>
        <dbReference type="ARBA" id="ARBA00022692"/>
    </source>
</evidence>
<dbReference type="PANTHER" id="PTHR30614">
    <property type="entry name" value="MEMBRANE COMPONENT OF AMINO ACID ABC TRANSPORTER"/>
    <property type="match status" value="1"/>
</dbReference>
<feature type="transmembrane region" description="Helical" evidence="9">
    <location>
        <begin position="25"/>
        <end position="47"/>
    </location>
</feature>
<comment type="subcellular location">
    <subcellularLocation>
        <location evidence="1">Cell inner membrane</location>
        <topology evidence="1">Multi-pass membrane protein</topology>
    </subcellularLocation>
    <subcellularLocation>
        <location evidence="9">Cell membrane</location>
        <topology evidence="9">Multi-pass membrane protein</topology>
    </subcellularLocation>
</comment>
<dbReference type="InterPro" id="IPR043429">
    <property type="entry name" value="ArtM/GltK/GlnP/TcyL/YhdX-like"/>
</dbReference>
<dbReference type="InterPro" id="IPR000515">
    <property type="entry name" value="MetI-like"/>
</dbReference>
<dbReference type="PROSITE" id="PS50928">
    <property type="entry name" value="ABC_TM1"/>
    <property type="match status" value="1"/>
</dbReference>
<feature type="transmembrane region" description="Helical" evidence="9">
    <location>
        <begin position="365"/>
        <end position="387"/>
    </location>
</feature>
<evidence type="ECO:0000256" key="9">
    <source>
        <dbReference type="RuleBase" id="RU363032"/>
    </source>
</evidence>
<keyword evidence="8 9" id="KW-0472">Membrane</keyword>
<dbReference type="GO" id="GO:0006865">
    <property type="term" value="P:amino acid transport"/>
    <property type="evidence" value="ECO:0007669"/>
    <property type="project" value="UniProtKB-KW"/>
</dbReference>
<dbReference type="CDD" id="cd06261">
    <property type="entry name" value="TM_PBP2"/>
    <property type="match status" value="1"/>
</dbReference>
<gene>
    <name evidence="11" type="ORF">C5L14_14845</name>
</gene>
<dbReference type="PANTHER" id="PTHR30614:SF37">
    <property type="entry name" value="AMINO-ACID ABC TRANSPORTER PERMEASE PROTEIN YHDX-RELATED"/>
    <property type="match status" value="1"/>
</dbReference>
<sequence length="396" mass="42446">MTLAVDRGDGGGRTYWFNNPKLRAVVFQVVLLAIVLLIILTGAWNAVENLARQGRSLGFDFLGRTASFDIGQTPIEYTSLSTNGRALLVGITNTLIVAALGIVLATILGFIIGVARLSNNWIVAKIATVYIEVVRNIPLLLQLLFWYGAVLKPLPGVRQSITFGESIFLNNRGIFFPAAQPQAGAGLVGGALLVGILGAIGFAIWGKRRQMETGKRPPVLLVNLALIIGLPLLAFFGTGMPFTIDYPKVGGFNVTGGFRLQPEFVALLLGLTIYTAAFIAETVRSGIRGVPHGQTEASGALGLRSGQNLRLVVIPQAMRIIVPPLASQYLNLTKNSSLAVAIGYPDLVQVFSGTVLNNTNQAIECIGITMAVYLIISLSIAGFMNWFNKRVALVER</sequence>
<evidence type="ECO:0000313" key="12">
    <source>
        <dbReference type="Proteomes" id="UP000237682"/>
    </source>
</evidence>
<evidence type="ECO:0000256" key="2">
    <source>
        <dbReference type="ARBA" id="ARBA00010072"/>
    </source>
</evidence>
<reference evidence="11 12" key="1">
    <citation type="submission" date="2018-02" db="EMBL/GenBank/DDBJ databases">
        <title>Whole genome sequencing of endophytic bacterium.</title>
        <authorList>
            <person name="Eedara R."/>
            <person name="Podile A.R."/>
        </authorList>
    </citation>
    <scope>NUCLEOTIDE SEQUENCE [LARGE SCALE GENOMIC DNA]</scope>
    <source>
        <strain evidence="11 12">RP1T</strain>
    </source>
</reference>
<accession>A0A2S9QB90</accession>
<keyword evidence="4" id="KW-1003">Cell membrane</keyword>
<dbReference type="InterPro" id="IPR035906">
    <property type="entry name" value="MetI-like_sf"/>
</dbReference>
<dbReference type="GO" id="GO:0043190">
    <property type="term" value="C:ATP-binding cassette (ABC) transporter complex"/>
    <property type="evidence" value="ECO:0007669"/>
    <property type="project" value="InterPro"/>
</dbReference>
<feature type="transmembrane region" description="Helical" evidence="9">
    <location>
        <begin position="185"/>
        <end position="206"/>
    </location>
</feature>
<evidence type="ECO:0000256" key="3">
    <source>
        <dbReference type="ARBA" id="ARBA00022448"/>
    </source>
</evidence>
<protein>
    <submittedName>
        <fullName evidence="11">Amino acid ABC transporter permease</fullName>
    </submittedName>
</protein>
<keyword evidence="3 9" id="KW-0813">Transport</keyword>
<evidence type="ECO:0000256" key="4">
    <source>
        <dbReference type="ARBA" id="ARBA00022475"/>
    </source>
</evidence>
<dbReference type="InterPro" id="IPR010065">
    <property type="entry name" value="AA_ABC_transptr_permease_3TM"/>
</dbReference>
<dbReference type="RefSeq" id="WP_105862834.1">
    <property type="nucleotide sequence ID" value="NZ_PUEJ01000005.1"/>
</dbReference>
<keyword evidence="6" id="KW-0029">Amino-acid transport</keyword>
<name>A0A2S9QB90_9HYPH</name>
<feature type="domain" description="ABC transmembrane type-1" evidence="10">
    <location>
        <begin position="91"/>
        <end position="384"/>
    </location>
</feature>
<evidence type="ECO:0000313" key="11">
    <source>
        <dbReference type="EMBL" id="PRH86604.1"/>
    </source>
</evidence>
<proteinExistence type="inferred from homology"/>
<evidence type="ECO:0000259" key="10">
    <source>
        <dbReference type="PROSITE" id="PS50928"/>
    </source>
</evidence>
<keyword evidence="12" id="KW-1185">Reference proteome</keyword>
<dbReference type="OrthoDB" id="9808531at2"/>
<feature type="transmembrane region" description="Helical" evidence="9">
    <location>
        <begin position="218"/>
        <end position="244"/>
    </location>
</feature>
<feature type="transmembrane region" description="Helical" evidence="9">
    <location>
        <begin position="86"/>
        <end position="115"/>
    </location>
</feature>